<reference evidence="3 4" key="1">
    <citation type="submission" date="2020-02" db="EMBL/GenBank/DDBJ databases">
        <authorList>
            <person name="Ma Q."/>
            <person name="Huang Y."/>
            <person name="Song X."/>
            <person name="Pei D."/>
        </authorList>
    </citation>
    <scope>NUCLEOTIDE SEQUENCE [LARGE SCALE GENOMIC DNA]</scope>
    <source>
        <strain evidence="3">Sxm20200214</strain>
        <tissue evidence="3">Leaf</tissue>
    </source>
</reference>
<organism evidence="3 4">
    <name type="scientific">Brassica carinata</name>
    <name type="common">Ethiopian mustard</name>
    <name type="synonym">Abyssinian cabbage</name>
    <dbReference type="NCBI Taxonomy" id="52824"/>
    <lineage>
        <taxon>Eukaryota</taxon>
        <taxon>Viridiplantae</taxon>
        <taxon>Streptophyta</taxon>
        <taxon>Embryophyta</taxon>
        <taxon>Tracheophyta</taxon>
        <taxon>Spermatophyta</taxon>
        <taxon>Magnoliopsida</taxon>
        <taxon>eudicotyledons</taxon>
        <taxon>Gunneridae</taxon>
        <taxon>Pentapetalae</taxon>
        <taxon>rosids</taxon>
        <taxon>malvids</taxon>
        <taxon>Brassicales</taxon>
        <taxon>Brassicaceae</taxon>
        <taxon>Brassiceae</taxon>
        <taxon>Brassica</taxon>
    </lineage>
</organism>
<dbReference type="InterPro" id="IPR038745">
    <property type="entry name" value="AT4G37440-like"/>
</dbReference>
<proteinExistence type="predicted"/>
<evidence type="ECO:0000313" key="3">
    <source>
        <dbReference type="EMBL" id="KAG2263503.1"/>
    </source>
</evidence>
<dbReference type="OrthoDB" id="1082151at2759"/>
<evidence type="ECO:0000256" key="1">
    <source>
        <dbReference type="SAM" id="Coils"/>
    </source>
</evidence>
<dbReference type="AlphaFoldDB" id="A0A8X7Q5T2"/>
<name>A0A8X7Q5T2_BRACI</name>
<dbReference type="EMBL" id="JAAMPC010000014">
    <property type="protein sequence ID" value="KAG2263503.1"/>
    <property type="molecule type" value="Genomic_DNA"/>
</dbReference>
<gene>
    <name evidence="3" type="ORF">Bca52824_070582</name>
</gene>
<evidence type="ECO:0000313" key="4">
    <source>
        <dbReference type="Proteomes" id="UP000886595"/>
    </source>
</evidence>
<dbReference type="PANTHER" id="PTHR34057">
    <property type="entry name" value="ELONGATION FACTOR"/>
    <property type="match status" value="1"/>
</dbReference>
<comment type="caution">
    <text evidence="3">The sequence shown here is derived from an EMBL/GenBank/DDBJ whole genome shotgun (WGS) entry which is preliminary data.</text>
</comment>
<keyword evidence="4" id="KW-1185">Reference proteome</keyword>
<dbReference type="Proteomes" id="UP000886595">
    <property type="component" value="Unassembled WGS sequence"/>
</dbReference>
<evidence type="ECO:0000256" key="2">
    <source>
        <dbReference type="SAM" id="MobiDB-lite"/>
    </source>
</evidence>
<feature type="region of interest" description="Disordered" evidence="2">
    <location>
        <begin position="1"/>
        <end position="24"/>
    </location>
</feature>
<dbReference type="PANTHER" id="PTHR34057:SF19">
    <property type="entry name" value="GENOME ASSEMBLY, CHROMOSOME: A01"/>
    <property type="match status" value="1"/>
</dbReference>
<dbReference type="CDD" id="cd11650">
    <property type="entry name" value="AT4G37440_like"/>
    <property type="match status" value="1"/>
</dbReference>
<feature type="coiled-coil region" evidence="1">
    <location>
        <begin position="232"/>
        <end position="259"/>
    </location>
</feature>
<protein>
    <submittedName>
        <fullName evidence="3">Uncharacterized protein</fullName>
    </submittedName>
</protein>
<feature type="region of interest" description="Disordered" evidence="2">
    <location>
        <begin position="195"/>
        <end position="215"/>
    </location>
</feature>
<sequence>MMLKANPRSDMDTSDCCANQQQSEGQEVNILESENLNDEEGLCQSSSSSFGDSLCARDDNDDDDDCGFEAQSMLSKDYPLPESFGDGTELLGLRKKKKLTDEWRRFSQPLMWRCKWLELKVKEIESQARGYDKEVQSYYQSKQFELEKSKLEGFDGINVFKRGRRRRVEETTDVSAYISNHNVFSYAEKRKPTTLKPQCPVPGETGGKATGKEDESEDDCFVSESHCSDDLIGKILCKIDEAQDKAKRLKKRVDELMMCKSHNTSPMPRTIARSRSDFTAQIGKQHTLVEAHTSAAAAHNQREATVQIGRQQISADHTEDVLLPQAPTSFEVDGQFLFNNSPNPYGGLRFPTIEDLLMDGDEYEGEPDKEELDHCFKKLMNEFGGETIMSEEEEEEDVIPPH</sequence>
<keyword evidence="1" id="KW-0175">Coiled coil</keyword>
<accession>A0A8X7Q5T2</accession>